<dbReference type="Pfam" id="PF08276">
    <property type="entry name" value="PAN_2"/>
    <property type="match status" value="2"/>
</dbReference>
<dbReference type="PANTHER" id="PTHR27002">
    <property type="entry name" value="RECEPTOR-LIKE SERINE/THREONINE-PROTEIN KINASE SD1-8"/>
    <property type="match status" value="1"/>
</dbReference>
<dbReference type="InterPro" id="IPR000858">
    <property type="entry name" value="S_locus_glycoprot_dom"/>
</dbReference>
<feature type="region of interest" description="Disordered" evidence="21">
    <location>
        <begin position="1318"/>
        <end position="1350"/>
    </location>
</feature>
<evidence type="ECO:0000256" key="9">
    <source>
        <dbReference type="ARBA" id="ARBA00022734"/>
    </source>
</evidence>
<keyword evidence="4" id="KW-0723">Serine/threonine-protein kinase</keyword>
<dbReference type="SUPFAM" id="SSF51110">
    <property type="entry name" value="alpha-D-mannose-specific plant lectins"/>
    <property type="match status" value="1"/>
</dbReference>
<dbReference type="Pfam" id="PF01453">
    <property type="entry name" value="B_lectin"/>
    <property type="match status" value="1"/>
</dbReference>
<evidence type="ECO:0000313" key="26">
    <source>
        <dbReference type="Proteomes" id="UP000596660"/>
    </source>
</evidence>
<keyword evidence="16" id="KW-0675">Receptor</keyword>
<sequence length="1358" mass="153649">MKLTVTKNGTGKKPLQSWKSPSDPSDGRFTAGIDTFTLPQLVVWDGNRTRWRSGPWNGNILIGVHFDFKDFINAQLVISSDKEGTVTAVYFYPNESLLSTYMLSIDGNLSQIWWNEIKRKWEIEWQVPTTECDVFGKCGGFGTCNPRRPTMCQCLKGFQPRNKTEWSKGNWSDGCLRTTRLQCDMGKGEDDRFLRMKMMKVPENAEWRLGLNQDACRKQCFKNCSCLAYAYDAGVGCMTWSTSLIDIQEFSVGGVDLYLRLAHSELGTNNKKKVTAAVIGSFIGMAVSAVLFYFLWRQKAHQQDAKKKMKVDNYKKNNMNFEEIPLFKFETLAAATNNFNESNKLGQGGFGSVYKGKLQDGQEIAVKRLSGFSTQGLEEFMNEVKLISKLQHRNLVKLLGCSVEGKEKMLVYEYMPNKSLDAFLFGNQKDLDWDTRFNIIEGICRGLQYLHKDSRLRIIHRDLKASNILLDEGLNPKISDFGMARIFGGDQDEADTRRVVGTYGYMSPEYAMEGLFSEKSDVFSFGVLLLEILSGKRNSGFSDDEDSLSLIENAWKLWEEKNIMSLTDPTISEPPHEQVIIRCVQIGLLCVQEFAKDRPDVPTVISMLDGEILDLPNPKRPGYVHINRNISYSQQKSSINHISITEIRGRQTNRNIVAEAHLLDTGNLVLVGLEGKNLWQSFNHPTDTALPNMKITVTKSSDGRKMLQAWNGPSDPSYGRFSVGIDSFAFPQLVIFDGDQPYWRSGPWNGHIFTGITNNETDDFNDAGFNLENDRQGTISLTYSYTNQSVLSNYGLSYQGTLTQRWWDENEKRWKVAWEAPQTECDLYGKCGAFGSCNLQNSPICRCLKGFKPKNKFEWNKGKWSSGCTRRKPLQCVRGSGKEDGFFRVKAVKVPDNSDWLIGLDEDECRNQCLKNCSCLAYVYDSGAGCMSWNRDLIDTEELSAGGVDLYLRLAHSELGNNRKTVAAIAATGSLATIVVVSLILILRKRQTLKQGKKLQKKQRVSDALRIDNIHNNHDQIEEVPLFDFKRVVMATNNFQDTNKLGKGGFGPVYKGKLEDGQEIAVKKLSKASGQGVEEFMNEVLVISKLQHRNLVRLLGCCVEGKEKMLIYEYMPNKSLDYLLFDPMKQDLLPWKKRYNIIQGICQGLLYLHRDSRLKIIHRDLKASNILLDKNLNPKISDFGMARIFGGKQEQDDTRRIVGTYGYMSPEYAMEGRFSEKSDVFSFGVLLLEIVSGKRNSLFWYEESSLSLLGYAYKLWKENHVLSFIDPKIAETCFLGEVQKCIQVGLLCVQESAKDRPNMSTVISLLHKEDANLPQPNQPGFTHSQKSKNVGSSSEQSQQTSSTNYVSVTALSAR</sequence>
<dbReference type="InterPro" id="IPR003609">
    <property type="entry name" value="Pan_app"/>
</dbReference>
<dbReference type="EC" id="2.7.11.1" evidence="2"/>
<evidence type="ECO:0000259" key="23">
    <source>
        <dbReference type="PROSITE" id="PS50011"/>
    </source>
</evidence>
<dbReference type="SMART" id="SM00473">
    <property type="entry name" value="PAN_AP"/>
    <property type="match status" value="2"/>
</dbReference>
<comment type="subcellular location">
    <subcellularLocation>
        <location evidence="1">Cell membrane</location>
        <topology evidence="1">Single-pass type I membrane protein</topology>
    </subcellularLocation>
</comment>
<keyword evidence="9" id="KW-0430">Lectin</keyword>
<protein>
    <recommendedName>
        <fullName evidence="2">non-specific serine/threonine protein kinase</fullName>
        <ecNumber evidence="2">2.7.11.1</ecNumber>
    </recommendedName>
</protein>
<dbReference type="Gene3D" id="3.30.200.20">
    <property type="entry name" value="Phosphorylase Kinase, domain 1"/>
    <property type="match status" value="2"/>
</dbReference>
<dbReference type="InterPro" id="IPR017441">
    <property type="entry name" value="Protein_kinase_ATP_BS"/>
</dbReference>
<dbReference type="InterPro" id="IPR021820">
    <property type="entry name" value="S-locus_recpt_kinase_C"/>
</dbReference>
<dbReference type="Pfam" id="PF00954">
    <property type="entry name" value="S_locus_glycop"/>
    <property type="match status" value="2"/>
</dbReference>
<evidence type="ECO:0000256" key="19">
    <source>
        <dbReference type="ARBA" id="ARBA00048679"/>
    </source>
</evidence>
<proteinExistence type="predicted"/>
<dbReference type="GO" id="GO:0004674">
    <property type="term" value="F:protein serine/threonine kinase activity"/>
    <property type="evidence" value="ECO:0007669"/>
    <property type="project" value="UniProtKB-KW"/>
</dbReference>
<evidence type="ECO:0000256" key="13">
    <source>
        <dbReference type="ARBA" id="ARBA00022989"/>
    </source>
</evidence>
<feature type="transmembrane region" description="Helical" evidence="22">
    <location>
        <begin position="966"/>
        <end position="987"/>
    </location>
</feature>
<feature type="domain" description="Protein kinase" evidence="23">
    <location>
        <begin position="339"/>
        <end position="613"/>
    </location>
</feature>
<dbReference type="GO" id="GO:0005886">
    <property type="term" value="C:plasma membrane"/>
    <property type="evidence" value="ECO:0007669"/>
    <property type="project" value="UniProtKB-SubCell"/>
</dbReference>
<evidence type="ECO:0000256" key="2">
    <source>
        <dbReference type="ARBA" id="ARBA00012513"/>
    </source>
</evidence>
<dbReference type="PROSITE" id="PS50011">
    <property type="entry name" value="PROTEIN_KINASE_DOM"/>
    <property type="match status" value="2"/>
</dbReference>
<name>A0A803LL19_CHEQI</name>
<dbReference type="CDD" id="cd00054">
    <property type="entry name" value="EGF_CA"/>
    <property type="match status" value="1"/>
</dbReference>
<dbReference type="SMART" id="SM00220">
    <property type="entry name" value="S_TKc"/>
    <property type="match status" value="2"/>
</dbReference>
<feature type="compositionally biased region" description="Polar residues" evidence="21">
    <location>
        <begin position="1318"/>
        <end position="1335"/>
    </location>
</feature>
<organism evidence="25 26">
    <name type="scientific">Chenopodium quinoa</name>
    <name type="common">Quinoa</name>
    <dbReference type="NCBI Taxonomy" id="63459"/>
    <lineage>
        <taxon>Eukaryota</taxon>
        <taxon>Viridiplantae</taxon>
        <taxon>Streptophyta</taxon>
        <taxon>Embryophyta</taxon>
        <taxon>Tracheophyta</taxon>
        <taxon>Spermatophyta</taxon>
        <taxon>Magnoliopsida</taxon>
        <taxon>eudicotyledons</taxon>
        <taxon>Gunneridae</taxon>
        <taxon>Pentapetalae</taxon>
        <taxon>Caryophyllales</taxon>
        <taxon>Chenopodiaceae</taxon>
        <taxon>Chenopodioideae</taxon>
        <taxon>Atripliceae</taxon>
        <taxon>Chenopodium</taxon>
    </lineage>
</organism>
<dbReference type="InterPro" id="IPR001245">
    <property type="entry name" value="Ser-Thr/Tyr_kinase_cat_dom"/>
</dbReference>
<dbReference type="PANTHER" id="PTHR27002:SF1082">
    <property type="entry name" value="OS06G0693000 PROTEIN"/>
    <property type="match status" value="1"/>
</dbReference>
<dbReference type="FunFam" id="1.10.510.10:FF:000060">
    <property type="entry name" value="G-type lectin S-receptor-like serine/threonine-protein kinase"/>
    <property type="match status" value="2"/>
</dbReference>
<evidence type="ECO:0000256" key="16">
    <source>
        <dbReference type="ARBA" id="ARBA00023170"/>
    </source>
</evidence>
<dbReference type="CDD" id="cd01098">
    <property type="entry name" value="PAN_AP_plant"/>
    <property type="match status" value="2"/>
</dbReference>
<keyword evidence="26" id="KW-1185">Reference proteome</keyword>
<dbReference type="GO" id="GO:0048544">
    <property type="term" value="P:recognition of pollen"/>
    <property type="evidence" value="ECO:0007669"/>
    <property type="project" value="InterPro"/>
</dbReference>
<dbReference type="PROSITE" id="PS00108">
    <property type="entry name" value="PROTEIN_KINASE_ST"/>
    <property type="match status" value="2"/>
</dbReference>
<evidence type="ECO:0000256" key="4">
    <source>
        <dbReference type="ARBA" id="ARBA00022527"/>
    </source>
</evidence>
<dbReference type="PROSITE" id="PS00107">
    <property type="entry name" value="PROTEIN_KINASE_ATP"/>
    <property type="match status" value="1"/>
</dbReference>
<dbReference type="Gene3D" id="1.10.510.10">
    <property type="entry name" value="Transferase(Phosphotransferase) domain 1"/>
    <property type="match status" value="2"/>
</dbReference>
<evidence type="ECO:0000256" key="6">
    <source>
        <dbReference type="ARBA" id="ARBA00022679"/>
    </source>
</evidence>
<feature type="transmembrane region" description="Helical" evidence="22">
    <location>
        <begin position="274"/>
        <end position="296"/>
    </location>
</feature>
<dbReference type="Proteomes" id="UP000596660">
    <property type="component" value="Unplaced"/>
</dbReference>
<evidence type="ECO:0000256" key="7">
    <source>
        <dbReference type="ARBA" id="ARBA00022692"/>
    </source>
</evidence>
<dbReference type="OMA" id="SPANECE"/>
<accession>A0A803LL19</accession>
<keyword evidence="10 20" id="KW-0547">Nucleotide-binding</keyword>
<dbReference type="EnsemblPlants" id="AUR62014666-RA">
    <property type="protein sequence ID" value="AUR62014666-RA:cds"/>
    <property type="gene ID" value="AUR62014666"/>
</dbReference>
<keyword evidence="17" id="KW-0325">Glycoprotein</keyword>
<evidence type="ECO:0000256" key="12">
    <source>
        <dbReference type="ARBA" id="ARBA00022840"/>
    </source>
</evidence>
<evidence type="ECO:0000256" key="3">
    <source>
        <dbReference type="ARBA" id="ARBA00022475"/>
    </source>
</evidence>
<keyword evidence="14 22" id="KW-0472">Membrane</keyword>
<dbReference type="InterPro" id="IPR008271">
    <property type="entry name" value="Ser/Thr_kinase_AS"/>
</dbReference>
<keyword evidence="5" id="KW-0245">EGF-like domain</keyword>
<keyword evidence="15" id="KW-1015">Disulfide bond</keyword>
<dbReference type="InterPro" id="IPR011009">
    <property type="entry name" value="Kinase-like_dom_sf"/>
</dbReference>
<feature type="compositionally biased region" description="Low complexity" evidence="21">
    <location>
        <begin position="1336"/>
        <end position="1347"/>
    </location>
</feature>
<feature type="region of interest" description="Disordered" evidence="21">
    <location>
        <begin position="1"/>
        <end position="25"/>
    </location>
</feature>
<evidence type="ECO:0000256" key="1">
    <source>
        <dbReference type="ARBA" id="ARBA00004251"/>
    </source>
</evidence>
<keyword evidence="13 22" id="KW-1133">Transmembrane helix</keyword>
<dbReference type="Pfam" id="PF11883">
    <property type="entry name" value="DUF3403"/>
    <property type="match status" value="1"/>
</dbReference>
<feature type="binding site" evidence="20">
    <location>
        <position position="367"/>
    </location>
    <ligand>
        <name>ATP</name>
        <dbReference type="ChEBI" id="CHEBI:30616"/>
    </ligand>
</feature>
<dbReference type="PROSITE" id="PS50948">
    <property type="entry name" value="PAN"/>
    <property type="match status" value="2"/>
</dbReference>
<evidence type="ECO:0000256" key="14">
    <source>
        <dbReference type="ARBA" id="ARBA00023136"/>
    </source>
</evidence>
<evidence type="ECO:0000256" key="20">
    <source>
        <dbReference type="PROSITE-ProRule" id="PRU10141"/>
    </source>
</evidence>
<dbReference type="Pfam" id="PF07714">
    <property type="entry name" value="PK_Tyr_Ser-Thr"/>
    <property type="match status" value="2"/>
</dbReference>
<dbReference type="CDD" id="cd14066">
    <property type="entry name" value="STKc_IRAK"/>
    <property type="match status" value="2"/>
</dbReference>
<evidence type="ECO:0000256" key="22">
    <source>
        <dbReference type="SAM" id="Phobius"/>
    </source>
</evidence>
<keyword evidence="11" id="KW-0418">Kinase</keyword>
<evidence type="ECO:0000256" key="15">
    <source>
        <dbReference type="ARBA" id="ARBA00023157"/>
    </source>
</evidence>
<dbReference type="Gramene" id="AUR62014666-RA">
    <property type="protein sequence ID" value="AUR62014666-RA:cds"/>
    <property type="gene ID" value="AUR62014666"/>
</dbReference>
<dbReference type="GO" id="GO:0030246">
    <property type="term" value="F:carbohydrate binding"/>
    <property type="evidence" value="ECO:0007669"/>
    <property type="project" value="UniProtKB-KW"/>
</dbReference>
<keyword evidence="3" id="KW-1003">Cell membrane</keyword>
<keyword evidence="7 22" id="KW-0812">Transmembrane</keyword>
<feature type="domain" description="Protein kinase" evidence="23">
    <location>
        <begin position="1039"/>
        <end position="1314"/>
    </location>
</feature>
<dbReference type="SUPFAM" id="SSF56112">
    <property type="entry name" value="Protein kinase-like (PK-like)"/>
    <property type="match status" value="2"/>
</dbReference>
<feature type="domain" description="Apple" evidence="24">
    <location>
        <begin position="183"/>
        <end position="262"/>
    </location>
</feature>
<evidence type="ECO:0000256" key="18">
    <source>
        <dbReference type="ARBA" id="ARBA00047899"/>
    </source>
</evidence>
<keyword evidence="6" id="KW-0808">Transferase</keyword>
<dbReference type="InterPro" id="IPR036426">
    <property type="entry name" value="Bulb-type_lectin_dom_sf"/>
</dbReference>
<reference evidence="25" key="1">
    <citation type="journal article" date="2017" name="Nature">
        <title>The genome of Chenopodium quinoa.</title>
        <authorList>
            <person name="Jarvis D.E."/>
            <person name="Ho Y.S."/>
            <person name="Lightfoot D.J."/>
            <person name="Schmoeckel S.M."/>
            <person name="Li B."/>
            <person name="Borm T.J.A."/>
            <person name="Ohyanagi H."/>
            <person name="Mineta K."/>
            <person name="Michell C.T."/>
            <person name="Saber N."/>
            <person name="Kharbatia N.M."/>
            <person name="Rupper R.R."/>
            <person name="Sharp A.R."/>
            <person name="Dally N."/>
            <person name="Boughton B.A."/>
            <person name="Woo Y.H."/>
            <person name="Gao G."/>
            <person name="Schijlen E.G.W.M."/>
            <person name="Guo X."/>
            <person name="Momin A.A."/>
            <person name="Negrao S."/>
            <person name="Al-Babili S."/>
            <person name="Gehring C."/>
            <person name="Roessner U."/>
            <person name="Jung C."/>
            <person name="Murphy K."/>
            <person name="Arold S.T."/>
            <person name="Gojobori T."/>
            <person name="van der Linden C.G."/>
            <person name="van Loo E.N."/>
            <person name="Jellen E.N."/>
            <person name="Maughan P.J."/>
            <person name="Tester M."/>
        </authorList>
    </citation>
    <scope>NUCLEOTIDE SEQUENCE [LARGE SCALE GENOMIC DNA]</scope>
    <source>
        <strain evidence="25">cv. PI 614886</strain>
    </source>
</reference>
<dbReference type="InterPro" id="IPR000719">
    <property type="entry name" value="Prot_kinase_dom"/>
</dbReference>
<dbReference type="GO" id="GO:0005524">
    <property type="term" value="F:ATP binding"/>
    <property type="evidence" value="ECO:0007669"/>
    <property type="project" value="UniProtKB-UniRule"/>
</dbReference>
<comment type="catalytic activity">
    <reaction evidence="18">
        <text>L-threonyl-[protein] + ATP = O-phospho-L-threonyl-[protein] + ADP + H(+)</text>
        <dbReference type="Rhea" id="RHEA:46608"/>
        <dbReference type="Rhea" id="RHEA-COMP:11060"/>
        <dbReference type="Rhea" id="RHEA-COMP:11605"/>
        <dbReference type="ChEBI" id="CHEBI:15378"/>
        <dbReference type="ChEBI" id="CHEBI:30013"/>
        <dbReference type="ChEBI" id="CHEBI:30616"/>
        <dbReference type="ChEBI" id="CHEBI:61977"/>
        <dbReference type="ChEBI" id="CHEBI:456216"/>
        <dbReference type="EC" id="2.7.11.1"/>
    </reaction>
</comment>
<evidence type="ECO:0000256" key="21">
    <source>
        <dbReference type="SAM" id="MobiDB-lite"/>
    </source>
</evidence>
<evidence type="ECO:0000313" key="25">
    <source>
        <dbReference type="EnsemblPlants" id="AUR62014666-RA:cds"/>
    </source>
</evidence>
<evidence type="ECO:0000256" key="17">
    <source>
        <dbReference type="ARBA" id="ARBA00023180"/>
    </source>
</evidence>
<keyword evidence="8" id="KW-0732">Signal</keyword>
<evidence type="ECO:0000256" key="5">
    <source>
        <dbReference type="ARBA" id="ARBA00022536"/>
    </source>
</evidence>
<dbReference type="FunFam" id="3.30.200.20:FF:000145">
    <property type="entry name" value="receptor-like serine/threonine-protein kinase SD1-8"/>
    <property type="match status" value="1"/>
</dbReference>
<comment type="catalytic activity">
    <reaction evidence="19">
        <text>L-seryl-[protein] + ATP = O-phospho-L-seryl-[protein] + ADP + H(+)</text>
        <dbReference type="Rhea" id="RHEA:17989"/>
        <dbReference type="Rhea" id="RHEA-COMP:9863"/>
        <dbReference type="Rhea" id="RHEA-COMP:11604"/>
        <dbReference type="ChEBI" id="CHEBI:15378"/>
        <dbReference type="ChEBI" id="CHEBI:29999"/>
        <dbReference type="ChEBI" id="CHEBI:30616"/>
        <dbReference type="ChEBI" id="CHEBI:83421"/>
        <dbReference type="ChEBI" id="CHEBI:456216"/>
        <dbReference type="EC" id="2.7.11.1"/>
    </reaction>
</comment>
<dbReference type="FunFam" id="3.30.200.20:FF:000330">
    <property type="entry name" value="G-type lectin S-receptor-like serine/threonine-protein kinase At4g03230"/>
    <property type="match status" value="1"/>
</dbReference>
<evidence type="ECO:0000256" key="11">
    <source>
        <dbReference type="ARBA" id="ARBA00022777"/>
    </source>
</evidence>
<keyword evidence="12 20" id="KW-0067">ATP-binding</keyword>
<dbReference type="InterPro" id="IPR001480">
    <property type="entry name" value="Bulb-type_lectin_dom"/>
</dbReference>
<evidence type="ECO:0000256" key="10">
    <source>
        <dbReference type="ARBA" id="ARBA00022741"/>
    </source>
</evidence>
<evidence type="ECO:0000259" key="24">
    <source>
        <dbReference type="PROSITE" id="PS50948"/>
    </source>
</evidence>
<feature type="domain" description="Apple" evidence="24">
    <location>
        <begin position="876"/>
        <end position="955"/>
    </location>
</feature>
<evidence type="ECO:0000256" key="8">
    <source>
        <dbReference type="ARBA" id="ARBA00022729"/>
    </source>
</evidence>
<reference evidence="25" key="2">
    <citation type="submission" date="2021-03" db="UniProtKB">
        <authorList>
            <consortium name="EnsemblPlants"/>
        </authorList>
    </citation>
    <scope>IDENTIFICATION</scope>
</reference>